<feature type="compositionally biased region" description="Basic and acidic residues" evidence="2">
    <location>
        <begin position="392"/>
        <end position="424"/>
    </location>
</feature>
<comment type="similarity">
    <text evidence="1">Belongs to the RutC family.</text>
</comment>
<feature type="region of interest" description="Disordered" evidence="2">
    <location>
        <begin position="340"/>
        <end position="362"/>
    </location>
</feature>
<dbReference type="Proteomes" id="UP001153321">
    <property type="component" value="Chromosome 18"/>
</dbReference>
<dbReference type="Gene3D" id="3.30.1330.40">
    <property type="entry name" value="RutC-like"/>
    <property type="match status" value="1"/>
</dbReference>
<dbReference type="InterPro" id="IPR006175">
    <property type="entry name" value="YjgF/YER057c/UK114"/>
</dbReference>
<dbReference type="InterPro" id="IPR035959">
    <property type="entry name" value="RutC-like_sf"/>
</dbReference>
<feature type="compositionally biased region" description="Polar residues" evidence="2">
    <location>
        <begin position="451"/>
        <end position="461"/>
    </location>
</feature>
<protein>
    <recommendedName>
        <fullName evidence="5">Translation initiation inhibitor</fullName>
    </recommendedName>
</protein>
<dbReference type="GO" id="GO:0005739">
    <property type="term" value="C:mitochondrion"/>
    <property type="evidence" value="ECO:0007669"/>
    <property type="project" value="TreeGrafter"/>
</dbReference>
<dbReference type="Pfam" id="PF01042">
    <property type="entry name" value="Ribonuc_L-PSP"/>
    <property type="match status" value="1"/>
</dbReference>
<feature type="compositionally biased region" description="Basic and acidic residues" evidence="2">
    <location>
        <begin position="346"/>
        <end position="358"/>
    </location>
</feature>
<sequence length="492" mass="54159">MSANAEKTVETVETIPKTDASDVPKMNSSKTNVHKVTKTIISSPDIYKPVGPYSQAILADKTLYVSGVLGMDTTATLVTGGAEAQARQALENLRHVLEAGGASLESVVKTNIYLGHMEDFQAINQVYGEFFPKDYPARATFQVGKLPLDAAVEIEAIALSGDLVVAEAGPCPCALYYYILDTKVDYIKQHNLDPHRKNLITVQNRPLRLNLKNNNGSHDTISGSRVAVSRAELLRTGGQPSSETANNIAPNFHSGSFSTICHPNLWTLLNVALCRSLDHGLYKQCSKHEKSIQFEEDASEVQSRDTEEIIYRAGNDPDETNELPSCDNLSEHNINVVRNISTSSLKTEKDNQEDRHSNEMILNKTVSSALLHEEESPPKLEEVVEKVVELHSSENLNETKPENKHDETARETGTRESNDSDNTKDSNFQDSETHEDEKEDTQNVDCPEEATSPSQSESSRATRWEALADIAAELPPSLTVDPVTGQIYALSK</sequence>
<dbReference type="FunFam" id="3.30.1330.40:FF:000001">
    <property type="entry name" value="L-PSP family endoribonuclease"/>
    <property type="match status" value="1"/>
</dbReference>
<name>A0A9P0I3E8_SPOLI</name>
<evidence type="ECO:0000256" key="1">
    <source>
        <dbReference type="ARBA" id="ARBA00010552"/>
    </source>
</evidence>
<gene>
    <name evidence="3" type="ORF">SPLIT_LOCUS4056</name>
</gene>
<dbReference type="GO" id="GO:0005829">
    <property type="term" value="C:cytosol"/>
    <property type="evidence" value="ECO:0007669"/>
    <property type="project" value="TreeGrafter"/>
</dbReference>
<dbReference type="SUPFAM" id="SSF55298">
    <property type="entry name" value="YjgF-like"/>
    <property type="match status" value="1"/>
</dbReference>
<dbReference type="AlphaFoldDB" id="A0A9P0I3E8"/>
<dbReference type="CDD" id="cd00448">
    <property type="entry name" value="YjgF_YER057c_UK114_family"/>
    <property type="match status" value="1"/>
</dbReference>
<keyword evidence="4" id="KW-1185">Reference proteome</keyword>
<feature type="region of interest" description="Disordered" evidence="2">
    <location>
        <begin position="392"/>
        <end position="464"/>
    </location>
</feature>
<reference evidence="3" key="1">
    <citation type="submission" date="2022-02" db="EMBL/GenBank/DDBJ databases">
        <authorList>
            <person name="King R."/>
        </authorList>
    </citation>
    <scope>NUCLEOTIDE SEQUENCE</scope>
</reference>
<dbReference type="InterPro" id="IPR006056">
    <property type="entry name" value="RidA"/>
</dbReference>
<dbReference type="PANTHER" id="PTHR11803">
    <property type="entry name" value="2-IMINOBUTANOATE/2-IMINOPROPANOATE DEAMINASE RIDA"/>
    <property type="match status" value="1"/>
</dbReference>
<dbReference type="EMBL" id="LR824549">
    <property type="protein sequence ID" value="CAH1638698.1"/>
    <property type="molecule type" value="Genomic_DNA"/>
</dbReference>
<dbReference type="PROSITE" id="PS01094">
    <property type="entry name" value="UPF0076"/>
    <property type="match status" value="1"/>
</dbReference>
<dbReference type="PANTHER" id="PTHR11803:SF39">
    <property type="entry name" value="2-IMINOBUTANOATE_2-IMINOPROPANOATE DEAMINASE"/>
    <property type="match status" value="1"/>
</dbReference>
<dbReference type="InterPro" id="IPR019897">
    <property type="entry name" value="RidA_CS"/>
</dbReference>
<accession>A0A9P0I3E8</accession>
<evidence type="ECO:0000313" key="4">
    <source>
        <dbReference type="Proteomes" id="UP001153321"/>
    </source>
</evidence>
<evidence type="ECO:0000313" key="3">
    <source>
        <dbReference type="EMBL" id="CAH1638698.1"/>
    </source>
</evidence>
<evidence type="ECO:0000256" key="2">
    <source>
        <dbReference type="SAM" id="MobiDB-lite"/>
    </source>
</evidence>
<dbReference type="NCBIfam" id="TIGR00004">
    <property type="entry name" value="Rid family detoxifying hydrolase"/>
    <property type="match status" value="1"/>
</dbReference>
<dbReference type="GO" id="GO:0019239">
    <property type="term" value="F:deaminase activity"/>
    <property type="evidence" value="ECO:0007669"/>
    <property type="project" value="TreeGrafter"/>
</dbReference>
<proteinExistence type="inferred from homology"/>
<organism evidence="3 4">
    <name type="scientific">Spodoptera littoralis</name>
    <name type="common">Egyptian cotton leafworm</name>
    <dbReference type="NCBI Taxonomy" id="7109"/>
    <lineage>
        <taxon>Eukaryota</taxon>
        <taxon>Metazoa</taxon>
        <taxon>Ecdysozoa</taxon>
        <taxon>Arthropoda</taxon>
        <taxon>Hexapoda</taxon>
        <taxon>Insecta</taxon>
        <taxon>Pterygota</taxon>
        <taxon>Neoptera</taxon>
        <taxon>Endopterygota</taxon>
        <taxon>Lepidoptera</taxon>
        <taxon>Glossata</taxon>
        <taxon>Ditrysia</taxon>
        <taxon>Noctuoidea</taxon>
        <taxon>Noctuidae</taxon>
        <taxon>Amphipyrinae</taxon>
        <taxon>Spodoptera</taxon>
    </lineage>
</organism>
<evidence type="ECO:0008006" key="5">
    <source>
        <dbReference type="Google" id="ProtNLM"/>
    </source>
</evidence>